<dbReference type="Proteomes" id="UP000290189">
    <property type="component" value="Unassembled WGS sequence"/>
</dbReference>
<feature type="region of interest" description="Disordered" evidence="3">
    <location>
        <begin position="1"/>
        <end position="21"/>
    </location>
</feature>
<gene>
    <name evidence="5" type="ORF">PLBR_LOCUS1036</name>
</gene>
<protein>
    <recommendedName>
        <fullName evidence="4">EF-hand domain-containing protein</fullName>
    </recommendedName>
</protein>
<feature type="domain" description="EF-hand" evidence="4">
    <location>
        <begin position="58"/>
        <end position="93"/>
    </location>
</feature>
<dbReference type="InterPro" id="IPR002048">
    <property type="entry name" value="EF_hand_dom"/>
</dbReference>
<dbReference type="SUPFAM" id="SSF47473">
    <property type="entry name" value="EF-hand"/>
    <property type="match status" value="1"/>
</dbReference>
<evidence type="ECO:0000256" key="3">
    <source>
        <dbReference type="SAM" id="MobiDB-lite"/>
    </source>
</evidence>
<organism evidence="5 6">
    <name type="scientific">Plasmodiophora brassicae</name>
    <name type="common">Clubroot disease agent</name>
    <dbReference type="NCBI Taxonomy" id="37360"/>
    <lineage>
        <taxon>Eukaryota</taxon>
        <taxon>Sar</taxon>
        <taxon>Rhizaria</taxon>
        <taxon>Endomyxa</taxon>
        <taxon>Phytomyxea</taxon>
        <taxon>Plasmodiophorida</taxon>
        <taxon>Plasmodiophoridae</taxon>
        <taxon>Plasmodiophora</taxon>
    </lineage>
</organism>
<geneLocation type="mitochondrion" evidence="5"/>
<feature type="compositionally biased region" description="Pro residues" evidence="3">
    <location>
        <begin position="1"/>
        <end position="12"/>
    </location>
</feature>
<dbReference type="CDD" id="cd00051">
    <property type="entry name" value="EFh"/>
    <property type="match status" value="1"/>
</dbReference>
<accession>A0A3P3Y0U6</accession>
<reference evidence="5 6" key="1">
    <citation type="submission" date="2018-03" db="EMBL/GenBank/DDBJ databases">
        <authorList>
            <person name="Fogelqvist J."/>
        </authorList>
    </citation>
    <scope>NUCLEOTIDE SEQUENCE [LARGE SCALE GENOMIC DNA]</scope>
</reference>
<feature type="domain" description="EF-hand" evidence="4">
    <location>
        <begin position="94"/>
        <end position="129"/>
    </location>
</feature>
<evidence type="ECO:0000313" key="6">
    <source>
        <dbReference type="Proteomes" id="UP000290189"/>
    </source>
</evidence>
<proteinExistence type="inferred from homology"/>
<dbReference type="EMBL" id="OVEO01000002">
    <property type="protein sequence ID" value="SPQ93821.1"/>
    <property type="molecule type" value="Genomic_DNA"/>
</dbReference>
<dbReference type="AlphaFoldDB" id="A0A3P3Y0U6"/>
<dbReference type="FunFam" id="1.10.238.10:FF:000178">
    <property type="entry name" value="Calmodulin-2 A"/>
    <property type="match status" value="1"/>
</dbReference>
<dbReference type="PROSITE" id="PS50222">
    <property type="entry name" value="EF_HAND_2"/>
    <property type="match status" value="2"/>
</dbReference>
<name>A0A3P3Y0U6_PLABS</name>
<dbReference type="InterPro" id="IPR050403">
    <property type="entry name" value="Myosin_RLC"/>
</dbReference>
<dbReference type="Pfam" id="PF13499">
    <property type="entry name" value="EF-hand_7"/>
    <property type="match status" value="2"/>
</dbReference>
<dbReference type="GO" id="GO:0043226">
    <property type="term" value="C:organelle"/>
    <property type="evidence" value="ECO:0007669"/>
    <property type="project" value="UniProtKB-ARBA"/>
</dbReference>
<evidence type="ECO:0000259" key="4">
    <source>
        <dbReference type="PROSITE" id="PS50222"/>
    </source>
</evidence>
<dbReference type="Gene3D" id="1.10.238.10">
    <property type="entry name" value="EF-hand"/>
    <property type="match status" value="1"/>
</dbReference>
<sequence>MRSWPSRPPGPVFHPSAAPFRGPWNANQARVRIDRLRRTRDDQVVSGMVGGDHVATDEEMLELKTIFELVDRDRCGTIDRSELKLLMSILRIPMTEEEIEALIKQMDKNQDSVIQFDEFAAASTKKVDTMDPDQVLRAFRSFSKTPDKGRINVADLEEALTTDGSPPLSQEQAQSIIQQLDVNKNGDFKYAEYVRTLIHRRPPPHVSLRSLHRRQSSRLSLNAPPSLTRWTSMAQ</sequence>
<keyword evidence="2" id="KW-0677">Repeat</keyword>
<feature type="region of interest" description="Disordered" evidence="3">
    <location>
        <begin position="205"/>
        <end position="235"/>
    </location>
</feature>
<dbReference type="InterPro" id="IPR011992">
    <property type="entry name" value="EF-hand-dom_pair"/>
</dbReference>
<dbReference type="GO" id="GO:0005509">
    <property type="term" value="F:calcium ion binding"/>
    <property type="evidence" value="ECO:0007669"/>
    <property type="project" value="InterPro"/>
</dbReference>
<evidence type="ECO:0000256" key="1">
    <source>
        <dbReference type="ARBA" id="ARBA00005253"/>
    </source>
</evidence>
<dbReference type="SMART" id="SM00054">
    <property type="entry name" value="EFh"/>
    <property type="match status" value="3"/>
</dbReference>
<evidence type="ECO:0000256" key="2">
    <source>
        <dbReference type="ARBA" id="ARBA00022737"/>
    </source>
</evidence>
<dbReference type="PANTHER" id="PTHR23049">
    <property type="entry name" value="MYOSIN REGULATORY LIGHT CHAIN 2"/>
    <property type="match status" value="1"/>
</dbReference>
<evidence type="ECO:0000313" key="5">
    <source>
        <dbReference type="EMBL" id="SPQ93821.1"/>
    </source>
</evidence>
<comment type="similarity">
    <text evidence="1">Belongs to the centrin family.</text>
</comment>
<feature type="compositionally biased region" description="Polar residues" evidence="3">
    <location>
        <begin position="223"/>
        <end position="235"/>
    </location>
</feature>
<keyword evidence="5" id="KW-0496">Mitochondrion</keyword>